<feature type="transmembrane region" description="Helical" evidence="1">
    <location>
        <begin position="53"/>
        <end position="72"/>
    </location>
</feature>
<dbReference type="Pfam" id="PF14023">
    <property type="entry name" value="Bestrophin-like"/>
    <property type="match status" value="1"/>
</dbReference>
<evidence type="ECO:0000256" key="1">
    <source>
        <dbReference type="SAM" id="Phobius"/>
    </source>
</evidence>
<dbReference type="InterPro" id="IPR025333">
    <property type="entry name" value="DUF4239"/>
</dbReference>
<proteinExistence type="predicted"/>
<comment type="caution">
    <text evidence="2">The sequence shown here is derived from an EMBL/GenBank/DDBJ whole genome shotgun (WGS) entry which is preliminary data.</text>
</comment>
<evidence type="ECO:0000313" key="3">
    <source>
        <dbReference type="Proteomes" id="UP001569428"/>
    </source>
</evidence>
<feature type="transmembrane region" description="Helical" evidence="1">
    <location>
        <begin position="188"/>
        <end position="207"/>
    </location>
</feature>
<protein>
    <recommendedName>
        <fullName evidence="4">DUF4239 domain-containing protein</fullName>
    </recommendedName>
</protein>
<feature type="transmembrane region" description="Helical" evidence="1">
    <location>
        <begin position="7"/>
        <end position="33"/>
    </location>
</feature>
<feature type="transmembrane region" description="Helical" evidence="1">
    <location>
        <begin position="213"/>
        <end position="233"/>
    </location>
</feature>
<evidence type="ECO:0008006" key="4">
    <source>
        <dbReference type="Google" id="ProtNLM"/>
    </source>
</evidence>
<keyword evidence="1" id="KW-0472">Membrane</keyword>
<keyword evidence="1" id="KW-0812">Transmembrane</keyword>
<gene>
    <name evidence="2" type="ORF">ACCI49_02325</name>
</gene>
<dbReference type="EMBL" id="JBGMEK010000003">
    <property type="protein sequence ID" value="MFA0809742.1"/>
    <property type="molecule type" value="Genomic_DNA"/>
</dbReference>
<reference evidence="2 3" key="1">
    <citation type="submission" date="2024-08" db="EMBL/GenBank/DDBJ databases">
        <authorList>
            <person name="Ishaq N."/>
        </authorList>
    </citation>
    <scope>NUCLEOTIDE SEQUENCE [LARGE SCALE GENOMIC DNA]</scope>
    <source>
        <strain evidence="2 3">DSM 18651</strain>
    </source>
</reference>
<dbReference type="RefSeq" id="WP_371837358.1">
    <property type="nucleotide sequence ID" value="NZ_JBGMEK010000003.1"/>
</dbReference>
<organism evidence="2 3">
    <name type="scientific">Microbulbifer epialgicus</name>
    <dbReference type="NCBI Taxonomy" id="393907"/>
    <lineage>
        <taxon>Bacteria</taxon>
        <taxon>Pseudomonadati</taxon>
        <taxon>Pseudomonadota</taxon>
        <taxon>Gammaproteobacteria</taxon>
        <taxon>Cellvibrionales</taxon>
        <taxon>Microbulbiferaceae</taxon>
        <taxon>Microbulbifer</taxon>
    </lineage>
</organism>
<evidence type="ECO:0000313" key="2">
    <source>
        <dbReference type="EMBL" id="MFA0809742.1"/>
    </source>
</evidence>
<accession>A0ABV4NUS8</accession>
<dbReference type="Proteomes" id="UP001569428">
    <property type="component" value="Unassembled WGS sequence"/>
</dbReference>
<keyword evidence="3" id="KW-1185">Reference proteome</keyword>
<name>A0ABV4NUS8_9GAMM</name>
<keyword evidence="1" id="KW-1133">Transmembrane helix</keyword>
<sequence length="271" mass="30260">MYSGNIFYVLPLPLIYLITVALVLCALALGVFWGHRHPNKEVADGESSIGSAVAATLGLVAFVLAFTFNMAADRFNERKALLLQEVNTIQAAYLNVGFLEEMERERAHGLIAEYVDLRDFDPSIPVNPADIVRSEEIQRELWQLVQDHIAWDYNADYLRQFADPVNRMIDLHRARVVLGLQYRIPAPLWLALYFITILAMLAIGYQLGISRGGSTQVVLALALTFATVILLIADLDRANEGVLLVDQAPMSNLNQRLKALRERKSAAPATR</sequence>